<feature type="domain" description="Response regulatory" evidence="3">
    <location>
        <begin position="144"/>
        <end position="259"/>
    </location>
</feature>
<dbReference type="OrthoDB" id="9811749at2"/>
<feature type="modified residue" description="4-aspartylphosphate" evidence="2">
    <location>
        <position position="192"/>
    </location>
</feature>
<dbReference type="InterPro" id="IPR001932">
    <property type="entry name" value="PPM-type_phosphatase-like_dom"/>
</dbReference>
<dbReference type="Pfam" id="PF07228">
    <property type="entry name" value="SpoIIE"/>
    <property type="match status" value="1"/>
</dbReference>
<gene>
    <name evidence="4" type="ORF">C1E24_03685</name>
</gene>
<dbReference type="InterPro" id="IPR052016">
    <property type="entry name" value="Bact_Sigma-Reg"/>
</dbReference>
<organism evidence="4 5">
    <name type="scientific">Pseudoalteromonas phenolica</name>
    <dbReference type="NCBI Taxonomy" id="161398"/>
    <lineage>
        <taxon>Bacteria</taxon>
        <taxon>Pseudomonadati</taxon>
        <taxon>Pseudomonadota</taxon>
        <taxon>Gammaproteobacteria</taxon>
        <taxon>Alteromonadales</taxon>
        <taxon>Pseudoalteromonadaceae</taxon>
        <taxon>Pseudoalteromonas</taxon>
    </lineage>
</organism>
<proteinExistence type="predicted"/>
<accession>A0A5R9Q5Z5</accession>
<dbReference type="InterPro" id="IPR036457">
    <property type="entry name" value="PPM-type-like_dom_sf"/>
</dbReference>
<dbReference type="Gene3D" id="3.30.565.10">
    <property type="entry name" value="Histidine kinase-like ATPase, C-terminal domain"/>
    <property type="match status" value="1"/>
</dbReference>
<evidence type="ECO:0000259" key="3">
    <source>
        <dbReference type="PROSITE" id="PS50110"/>
    </source>
</evidence>
<dbReference type="InterPro" id="IPR036890">
    <property type="entry name" value="HATPase_C_sf"/>
</dbReference>
<dbReference type="InterPro" id="IPR011006">
    <property type="entry name" value="CheY-like_superfamily"/>
</dbReference>
<dbReference type="SUPFAM" id="SSF55874">
    <property type="entry name" value="ATPase domain of HSP90 chaperone/DNA topoisomerase II/histidine kinase"/>
    <property type="match status" value="1"/>
</dbReference>
<dbReference type="InterPro" id="IPR003594">
    <property type="entry name" value="HATPase_dom"/>
</dbReference>
<dbReference type="SUPFAM" id="SSF81606">
    <property type="entry name" value="PP2C-like"/>
    <property type="match status" value="1"/>
</dbReference>
<evidence type="ECO:0000256" key="2">
    <source>
        <dbReference type="PROSITE-ProRule" id="PRU00169"/>
    </source>
</evidence>
<keyword evidence="1" id="KW-0378">Hydrolase</keyword>
<protein>
    <recommendedName>
        <fullName evidence="3">Response regulatory domain-containing protein</fullName>
    </recommendedName>
</protein>
<reference evidence="4 5" key="1">
    <citation type="submission" date="2018-01" db="EMBL/GenBank/DDBJ databases">
        <title>Co-occurrence of chitin degradation, pigmentation and bioactivity in marine Pseudoalteromonas.</title>
        <authorList>
            <person name="Paulsen S."/>
            <person name="Gram L."/>
            <person name="Machado H."/>
        </authorList>
    </citation>
    <scope>NUCLEOTIDE SEQUENCE [LARGE SCALE GENOMIC DNA]</scope>
    <source>
        <strain evidence="4 5">S3663</strain>
    </source>
</reference>
<dbReference type="SMART" id="SM00331">
    <property type="entry name" value="PP2C_SIG"/>
    <property type="match status" value="1"/>
</dbReference>
<evidence type="ECO:0000313" key="4">
    <source>
        <dbReference type="EMBL" id="TLX48561.1"/>
    </source>
</evidence>
<dbReference type="GO" id="GO:0000160">
    <property type="term" value="P:phosphorelay signal transduction system"/>
    <property type="evidence" value="ECO:0007669"/>
    <property type="project" value="InterPro"/>
</dbReference>
<dbReference type="AlphaFoldDB" id="A0A5R9Q5Z5"/>
<dbReference type="Gene3D" id="3.60.40.10">
    <property type="entry name" value="PPM-type phosphatase domain"/>
    <property type="match status" value="1"/>
</dbReference>
<evidence type="ECO:0000313" key="5">
    <source>
        <dbReference type="Proteomes" id="UP000309186"/>
    </source>
</evidence>
<dbReference type="PROSITE" id="PS50110">
    <property type="entry name" value="RESPONSE_REGULATORY"/>
    <property type="match status" value="1"/>
</dbReference>
<dbReference type="RefSeq" id="WP_138478830.1">
    <property type="nucleotide sequence ID" value="NZ_PPSW01000006.1"/>
</dbReference>
<dbReference type="PANTHER" id="PTHR43156:SF2">
    <property type="entry name" value="STAGE II SPORULATION PROTEIN E"/>
    <property type="match status" value="1"/>
</dbReference>
<dbReference type="InterPro" id="IPR001789">
    <property type="entry name" value="Sig_transdc_resp-reg_receiver"/>
</dbReference>
<comment type="caution">
    <text evidence="4">The sequence shown here is derived from an EMBL/GenBank/DDBJ whole genome shotgun (WGS) entry which is preliminary data.</text>
</comment>
<evidence type="ECO:0000256" key="1">
    <source>
        <dbReference type="ARBA" id="ARBA00022801"/>
    </source>
</evidence>
<name>A0A5R9Q5Z5_9GAMM</name>
<dbReference type="Pfam" id="PF13581">
    <property type="entry name" value="HATPase_c_2"/>
    <property type="match status" value="1"/>
</dbReference>
<dbReference type="SMART" id="SM00448">
    <property type="entry name" value="REC"/>
    <property type="match status" value="1"/>
</dbReference>
<dbReference type="EMBL" id="PPSW01000006">
    <property type="protein sequence ID" value="TLX48561.1"/>
    <property type="molecule type" value="Genomic_DNA"/>
</dbReference>
<sequence length="496" mass="56268">MSTLFYRRFNLVWPAIQSVREILHHYLKQMKVSKEDIDNTGLVLTEYLSNLIRHSEGEDGVMTLVIDNIKGGVALTIIDNTQFFAEFAQDKQNDRSAVINDGQLKEGGMGLALINHYFPQYQYYEESAQNHFRITLTSNSDKTKVVIIEDELSTLKLIECYLKDDYAVYAFDCEYKAHSFISKHDVDLLLIDLNLNQMLATKFIEQINRYQHLANLGIIVMSIDDAIDTIKQTVSVGIDDYVIKPLNKEDIQLICERVLRRKKDTLRSKVKNAYSNNLIELDSNKSLSVFGSATHERSGDFVLNYSNKEKGEHFVFLVDVMGHGEAAANTASELKGFIYGLVKNSNDLSSMVNDLNDAVINGICINKDKIFTLLGFKFVDDTLEYINIGQPSFLLIDKQNDTVMSLESSEPIIGLNASYQYNSKSLVLPSSAYIIAFTDGLHENSDKFSASEEFIKNKLSEMSFQSTEFQTQLWQKCLPDLTKEIDDSTLLVLNKV</sequence>
<dbReference type="Pfam" id="PF00072">
    <property type="entry name" value="Response_reg"/>
    <property type="match status" value="1"/>
</dbReference>
<dbReference type="Gene3D" id="3.40.50.2300">
    <property type="match status" value="1"/>
</dbReference>
<keyword evidence="2" id="KW-0597">Phosphoprotein</keyword>
<dbReference type="GO" id="GO:0016791">
    <property type="term" value="F:phosphatase activity"/>
    <property type="evidence" value="ECO:0007669"/>
    <property type="project" value="TreeGrafter"/>
</dbReference>
<dbReference type="SUPFAM" id="SSF52172">
    <property type="entry name" value="CheY-like"/>
    <property type="match status" value="1"/>
</dbReference>
<dbReference type="PANTHER" id="PTHR43156">
    <property type="entry name" value="STAGE II SPORULATION PROTEIN E-RELATED"/>
    <property type="match status" value="1"/>
</dbReference>
<dbReference type="Proteomes" id="UP000309186">
    <property type="component" value="Unassembled WGS sequence"/>
</dbReference>